<evidence type="ECO:0000313" key="4">
    <source>
        <dbReference type="Proteomes" id="UP000650467"/>
    </source>
</evidence>
<organism evidence="3 4">
    <name type="scientific">Chlamydomonas incerta</name>
    <dbReference type="NCBI Taxonomy" id="51695"/>
    <lineage>
        <taxon>Eukaryota</taxon>
        <taxon>Viridiplantae</taxon>
        <taxon>Chlorophyta</taxon>
        <taxon>core chlorophytes</taxon>
        <taxon>Chlorophyceae</taxon>
        <taxon>CS clade</taxon>
        <taxon>Chlamydomonadales</taxon>
        <taxon>Chlamydomonadaceae</taxon>
        <taxon>Chlamydomonas</taxon>
    </lineage>
</organism>
<feature type="signal peptide" evidence="2">
    <location>
        <begin position="1"/>
        <end position="22"/>
    </location>
</feature>
<feature type="compositionally biased region" description="Polar residues" evidence="1">
    <location>
        <begin position="67"/>
        <end position="77"/>
    </location>
</feature>
<feature type="chain" id="PRO_5032949336" evidence="2">
    <location>
        <begin position="23"/>
        <end position="181"/>
    </location>
</feature>
<keyword evidence="2" id="KW-0732">Signal</keyword>
<sequence>MTAAWLLVWDLVFRVCEEAVCALPGGVGYILERRSGSSLKLAPTLLLPLPSSAPQAASAAAGKDVTRTPTGSSTSSKGRAARPWAWQRVQLELGVVRRRQRFIDGRDVLYVTLSEAISSIDVRYFLAFALRDQAGGGGPGGAGGCLAVPFEALLPHLRLKHLTRMYQALLQHQQQEEARQW</sequence>
<proteinExistence type="predicted"/>
<dbReference type="OrthoDB" id="551415at2759"/>
<dbReference type="Proteomes" id="UP000650467">
    <property type="component" value="Unassembled WGS sequence"/>
</dbReference>
<reference evidence="3" key="1">
    <citation type="journal article" date="2020" name="bioRxiv">
        <title>Comparative genomics of Chlamydomonas.</title>
        <authorList>
            <person name="Craig R.J."/>
            <person name="Hasan A.R."/>
            <person name="Ness R.W."/>
            <person name="Keightley P.D."/>
        </authorList>
    </citation>
    <scope>NUCLEOTIDE SEQUENCE</scope>
    <source>
        <strain evidence="3">SAG 7.73</strain>
    </source>
</reference>
<feature type="region of interest" description="Disordered" evidence="1">
    <location>
        <begin position="58"/>
        <end position="79"/>
    </location>
</feature>
<keyword evidence="4" id="KW-1185">Reference proteome</keyword>
<accession>A0A835VXM3</accession>
<dbReference type="AlphaFoldDB" id="A0A835VXM3"/>
<protein>
    <submittedName>
        <fullName evidence="3">Uncharacterized protein</fullName>
    </submittedName>
</protein>
<evidence type="ECO:0000256" key="2">
    <source>
        <dbReference type="SAM" id="SignalP"/>
    </source>
</evidence>
<comment type="caution">
    <text evidence="3">The sequence shown here is derived from an EMBL/GenBank/DDBJ whole genome shotgun (WGS) entry which is preliminary data.</text>
</comment>
<dbReference type="EMBL" id="JAEHOC010000031">
    <property type="protein sequence ID" value="KAG2429344.1"/>
    <property type="molecule type" value="Genomic_DNA"/>
</dbReference>
<name>A0A835VXM3_CHLIN</name>
<gene>
    <name evidence="3" type="ORF">HXX76_011110</name>
</gene>
<evidence type="ECO:0000313" key="3">
    <source>
        <dbReference type="EMBL" id="KAG2429344.1"/>
    </source>
</evidence>
<evidence type="ECO:0000256" key="1">
    <source>
        <dbReference type="SAM" id="MobiDB-lite"/>
    </source>
</evidence>